<dbReference type="EMBL" id="JAUFQC010000027">
    <property type="protein sequence ID" value="MDN3611536.1"/>
    <property type="molecule type" value="Genomic_DNA"/>
</dbReference>
<keyword evidence="3" id="KW-1185">Reference proteome</keyword>
<evidence type="ECO:0000313" key="2">
    <source>
        <dbReference type="EMBL" id="MDN3611536.1"/>
    </source>
</evidence>
<evidence type="ECO:0000313" key="3">
    <source>
        <dbReference type="Proteomes" id="UP001238540"/>
    </source>
</evidence>
<keyword evidence="1" id="KW-0472">Membrane</keyword>
<keyword evidence="1" id="KW-0812">Transmembrane</keyword>
<dbReference type="RefSeq" id="WP_170882694.1">
    <property type="nucleotide sequence ID" value="NZ_JABEYA020000005.1"/>
</dbReference>
<feature type="transmembrane region" description="Helical" evidence="1">
    <location>
        <begin position="61"/>
        <end position="81"/>
    </location>
</feature>
<protein>
    <recommendedName>
        <fullName evidence="4">DUF2069 domain-containing protein</fullName>
    </recommendedName>
</protein>
<reference evidence="3" key="1">
    <citation type="journal article" date="2019" name="Int. J. Syst. Evol. Microbiol.">
        <title>The Global Catalogue of Microorganisms (GCM) 10K type strain sequencing project: providing services to taxonomists for standard genome sequencing and annotation.</title>
        <authorList>
            <consortium name="The Broad Institute Genomics Platform"/>
            <consortium name="The Broad Institute Genome Sequencing Center for Infectious Disease"/>
            <person name="Wu L."/>
            <person name="Ma J."/>
        </authorList>
    </citation>
    <scope>NUCLEOTIDE SEQUENCE [LARGE SCALE GENOMIC DNA]</scope>
    <source>
        <strain evidence="3">CECT 7398</strain>
    </source>
</reference>
<evidence type="ECO:0008006" key="4">
    <source>
        <dbReference type="Google" id="ProtNLM"/>
    </source>
</evidence>
<organism evidence="2 3">
    <name type="scientific">Vibrio ostreicida</name>
    <dbReference type="NCBI Taxonomy" id="526588"/>
    <lineage>
        <taxon>Bacteria</taxon>
        <taxon>Pseudomonadati</taxon>
        <taxon>Pseudomonadota</taxon>
        <taxon>Gammaproteobacteria</taxon>
        <taxon>Vibrionales</taxon>
        <taxon>Vibrionaceae</taxon>
        <taxon>Vibrio</taxon>
    </lineage>
</organism>
<name>A0ABT8BWY1_9VIBR</name>
<gene>
    <name evidence="2" type="ORF">QWZ16_18210</name>
</gene>
<evidence type="ECO:0000256" key="1">
    <source>
        <dbReference type="SAM" id="Phobius"/>
    </source>
</evidence>
<feature type="transmembrane region" description="Helical" evidence="1">
    <location>
        <begin position="30"/>
        <end position="49"/>
    </location>
</feature>
<proteinExistence type="predicted"/>
<accession>A0ABT8BWY1</accession>
<dbReference type="Proteomes" id="UP001238540">
    <property type="component" value="Unassembled WGS sequence"/>
</dbReference>
<comment type="caution">
    <text evidence="2">The sequence shown here is derived from an EMBL/GenBank/DDBJ whole genome shotgun (WGS) entry which is preliminary data.</text>
</comment>
<keyword evidence="1" id="KW-1133">Transmembrane helix</keyword>
<sequence length="138" mass="15734">MTKRIQPLWLARNKKEFSDQNQARKALTQALLVCLLASVANLFGLVYTTHWWPLNFAQHDVLMYANIALYLVFPVFGVLIFKQRQWAASLMLVLTLVQAAIEYGLYDSMPAITGFALLWFVAKANRALTYLHIQAVSD</sequence>